<reference evidence="3 4" key="2">
    <citation type="submission" date="2020-07" db="EMBL/GenBank/DDBJ databases">
        <title>Genome assembly of wild tea tree DASZ reveals pedigree and selection history of tea varieties.</title>
        <authorList>
            <person name="Zhang W."/>
        </authorList>
    </citation>
    <scope>NUCLEOTIDE SEQUENCE [LARGE SCALE GENOMIC DNA]</scope>
    <source>
        <strain evidence="4">cv. G240</strain>
        <tissue evidence="3">Leaf</tissue>
    </source>
</reference>
<dbReference type="InterPro" id="IPR004888">
    <property type="entry name" value="Glycoside_hydrolase_63"/>
</dbReference>
<dbReference type="Pfam" id="PF03200">
    <property type="entry name" value="Glyco_hydro_63"/>
    <property type="match status" value="1"/>
</dbReference>
<dbReference type="GO" id="GO:0004573">
    <property type="term" value="F:Glc3Man9GlcNAc2 oligosaccharide glucosidase activity"/>
    <property type="evidence" value="ECO:0007669"/>
    <property type="project" value="InterPro"/>
</dbReference>
<feature type="transmembrane region" description="Helical" evidence="1">
    <location>
        <begin position="55"/>
        <end position="72"/>
    </location>
</feature>
<dbReference type="EMBL" id="JACBKZ010000009">
    <property type="protein sequence ID" value="KAF5941731.1"/>
    <property type="molecule type" value="Genomic_DNA"/>
</dbReference>
<dbReference type="InterPro" id="IPR031335">
    <property type="entry name" value="Glyco_hydro_63_C"/>
</dbReference>
<organism evidence="3 4">
    <name type="scientific">Camellia sinensis</name>
    <name type="common">Tea plant</name>
    <name type="synonym">Thea sinensis</name>
    <dbReference type="NCBI Taxonomy" id="4442"/>
    <lineage>
        <taxon>Eukaryota</taxon>
        <taxon>Viridiplantae</taxon>
        <taxon>Streptophyta</taxon>
        <taxon>Embryophyta</taxon>
        <taxon>Tracheophyta</taxon>
        <taxon>Spermatophyta</taxon>
        <taxon>Magnoliopsida</taxon>
        <taxon>eudicotyledons</taxon>
        <taxon>Gunneridae</taxon>
        <taxon>Pentapetalae</taxon>
        <taxon>asterids</taxon>
        <taxon>Ericales</taxon>
        <taxon>Theaceae</taxon>
        <taxon>Camellia</taxon>
    </lineage>
</organism>
<dbReference type="InterPro" id="IPR012341">
    <property type="entry name" value="6hp_glycosidase-like_sf"/>
</dbReference>
<sequence>MGNNHYASRELVQEVLEQPRLRFVPHIGYVFLFPFVAKIIPLVSCMKDLITKQCFLNLFVLLFSVSYLYTVVDSTILEQQLNLISNRSILWTDYGLRSLSKTR</sequence>
<evidence type="ECO:0000256" key="1">
    <source>
        <dbReference type="SAM" id="Phobius"/>
    </source>
</evidence>
<dbReference type="GO" id="GO:0009311">
    <property type="term" value="P:oligosaccharide metabolic process"/>
    <property type="evidence" value="ECO:0007669"/>
    <property type="project" value="InterPro"/>
</dbReference>
<feature type="transmembrane region" description="Helical" evidence="1">
    <location>
        <begin position="23"/>
        <end position="43"/>
    </location>
</feature>
<evidence type="ECO:0000313" key="4">
    <source>
        <dbReference type="Proteomes" id="UP000593564"/>
    </source>
</evidence>
<dbReference type="AlphaFoldDB" id="A0A7J7GP89"/>
<dbReference type="Proteomes" id="UP000593564">
    <property type="component" value="Unassembled WGS sequence"/>
</dbReference>
<dbReference type="PANTHER" id="PTHR10412">
    <property type="entry name" value="MANNOSYL-OLIGOSACCHARIDE GLUCOSIDASE"/>
    <property type="match status" value="1"/>
</dbReference>
<gene>
    <name evidence="3" type="ORF">HYC85_019373</name>
</gene>
<dbReference type="Gene3D" id="1.50.10.10">
    <property type="match status" value="1"/>
</dbReference>
<protein>
    <recommendedName>
        <fullName evidence="2">Glycosyl hydrolase family 63 C-terminal domain-containing protein</fullName>
    </recommendedName>
</protein>
<name>A0A7J7GP89_CAMSI</name>
<feature type="domain" description="Glycosyl hydrolase family 63 C-terminal" evidence="2">
    <location>
        <begin position="48"/>
        <end position="102"/>
    </location>
</feature>
<keyword evidence="4" id="KW-1185">Reference proteome</keyword>
<reference evidence="4" key="1">
    <citation type="journal article" date="2020" name="Nat. Commun.">
        <title>Genome assembly of wild tea tree DASZ reveals pedigree and selection history of tea varieties.</title>
        <authorList>
            <person name="Zhang W."/>
            <person name="Zhang Y."/>
            <person name="Qiu H."/>
            <person name="Guo Y."/>
            <person name="Wan H."/>
            <person name="Zhang X."/>
            <person name="Scossa F."/>
            <person name="Alseekh S."/>
            <person name="Zhang Q."/>
            <person name="Wang P."/>
            <person name="Xu L."/>
            <person name="Schmidt M.H."/>
            <person name="Jia X."/>
            <person name="Li D."/>
            <person name="Zhu A."/>
            <person name="Guo F."/>
            <person name="Chen W."/>
            <person name="Ni D."/>
            <person name="Usadel B."/>
            <person name="Fernie A.R."/>
            <person name="Wen W."/>
        </authorList>
    </citation>
    <scope>NUCLEOTIDE SEQUENCE [LARGE SCALE GENOMIC DNA]</scope>
    <source>
        <strain evidence="4">cv. G240</strain>
    </source>
</reference>
<evidence type="ECO:0000313" key="3">
    <source>
        <dbReference type="EMBL" id="KAF5941731.1"/>
    </source>
</evidence>
<dbReference type="GO" id="GO:0006487">
    <property type="term" value="P:protein N-linked glycosylation"/>
    <property type="evidence" value="ECO:0007669"/>
    <property type="project" value="TreeGrafter"/>
</dbReference>
<dbReference type="PANTHER" id="PTHR10412:SF20">
    <property type="entry name" value="MANNOSYL-OLIGOSACCHARIDE GLUCOSIDASE GCS1"/>
    <property type="match status" value="1"/>
</dbReference>
<proteinExistence type="predicted"/>
<keyword evidence="1" id="KW-1133">Transmembrane helix</keyword>
<keyword evidence="1" id="KW-0812">Transmembrane</keyword>
<accession>A0A7J7GP89</accession>
<comment type="caution">
    <text evidence="3">The sequence shown here is derived from an EMBL/GenBank/DDBJ whole genome shotgun (WGS) entry which is preliminary data.</text>
</comment>
<keyword evidence="1" id="KW-0472">Membrane</keyword>
<dbReference type="GO" id="GO:0005789">
    <property type="term" value="C:endoplasmic reticulum membrane"/>
    <property type="evidence" value="ECO:0007669"/>
    <property type="project" value="TreeGrafter"/>
</dbReference>
<evidence type="ECO:0000259" key="2">
    <source>
        <dbReference type="Pfam" id="PF03200"/>
    </source>
</evidence>